<proteinExistence type="predicted"/>
<protein>
    <submittedName>
        <fullName evidence="1">Uncharacterized protein</fullName>
    </submittedName>
</protein>
<evidence type="ECO:0000313" key="1">
    <source>
        <dbReference type="EMBL" id="MDI3390139.1"/>
    </source>
</evidence>
<name>A0ABT6S0B5_9ACTN</name>
<accession>A0ABT6S0B5</accession>
<dbReference type="Proteomes" id="UP001224661">
    <property type="component" value="Unassembled WGS sequence"/>
</dbReference>
<reference evidence="1 2" key="1">
    <citation type="submission" date="2023-05" db="EMBL/GenBank/DDBJ databases">
        <title>Draft genome sequence of Streptomyces sp. B-S-A8 isolated from a cave soil in Thailand.</title>
        <authorList>
            <person name="Chamroensaksri N."/>
            <person name="Muangham S."/>
        </authorList>
    </citation>
    <scope>NUCLEOTIDE SEQUENCE [LARGE SCALE GENOMIC DNA]</scope>
    <source>
        <strain evidence="1 2">B-S-A8</strain>
    </source>
</reference>
<dbReference type="EMBL" id="JASCIR010000040">
    <property type="protein sequence ID" value="MDI3390139.1"/>
    <property type="molecule type" value="Genomic_DNA"/>
</dbReference>
<organism evidence="1 2">
    <name type="scientific">Streptomyces solicavernae</name>
    <dbReference type="NCBI Taxonomy" id="3043614"/>
    <lineage>
        <taxon>Bacteria</taxon>
        <taxon>Bacillati</taxon>
        <taxon>Actinomycetota</taxon>
        <taxon>Actinomycetes</taxon>
        <taxon>Kitasatosporales</taxon>
        <taxon>Streptomycetaceae</taxon>
        <taxon>Streptomyces</taxon>
    </lineage>
</organism>
<keyword evidence="2" id="KW-1185">Reference proteome</keyword>
<sequence length="112" mass="11868">MTKDIVAKDVVLTAAVYKAAEADRDSESADLARAAAAALQMMADAIRNGDDHDQVIEELKAARVNEALADVLDVASDAAMDALDDPYEFDGRLIADNLGGAASTLRSAFKWL</sequence>
<evidence type="ECO:0000313" key="2">
    <source>
        <dbReference type="Proteomes" id="UP001224661"/>
    </source>
</evidence>
<dbReference type="RefSeq" id="WP_282516618.1">
    <property type="nucleotide sequence ID" value="NZ_JASCIR010000040.1"/>
</dbReference>
<comment type="caution">
    <text evidence="1">The sequence shown here is derived from an EMBL/GenBank/DDBJ whole genome shotgun (WGS) entry which is preliminary data.</text>
</comment>
<gene>
    <name evidence="1" type="ORF">QIS99_28695</name>
</gene>